<protein>
    <submittedName>
        <fullName evidence="2">Uncharacterized protein</fullName>
    </submittedName>
</protein>
<keyword evidence="3" id="KW-1185">Reference proteome</keyword>
<organism evidence="2 3">
    <name type="scientific">Seohaeicola zhoushanensis</name>
    <dbReference type="NCBI Taxonomy" id="1569283"/>
    <lineage>
        <taxon>Bacteria</taxon>
        <taxon>Pseudomonadati</taxon>
        <taxon>Pseudomonadota</taxon>
        <taxon>Alphaproteobacteria</taxon>
        <taxon>Rhodobacterales</taxon>
        <taxon>Roseobacteraceae</taxon>
        <taxon>Seohaeicola</taxon>
    </lineage>
</organism>
<sequence>MGTKRTLLFALLMSPGMAAAGTDPLVSTFATCTGQLSALMEHQWLLSDANADATQARRGRMEALLFSVMAPGTGEQVLARRIDAKFAMARLLTRVSFNHDPADAARAASRVEVQIAACDALLLG</sequence>
<keyword evidence="1" id="KW-0732">Signal</keyword>
<dbReference type="EMBL" id="BNCJ01000002">
    <property type="protein sequence ID" value="GHF44093.1"/>
    <property type="molecule type" value="Genomic_DNA"/>
</dbReference>
<reference evidence="2" key="1">
    <citation type="journal article" date="2014" name="Int. J. Syst. Evol. Microbiol.">
        <title>Complete genome sequence of Corynebacterium casei LMG S-19264T (=DSM 44701T), isolated from a smear-ripened cheese.</title>
        <authorList>
            <consortium name="US DOE Joint Genome Institute (JGI-PGF)"/>
            <person name="Walter F."/>
            <person name="Albersmeier A."/>
            <person name="Kalinowski J."/>
            <person name="Ruckert C."/>
        </authorList>
    </citation>
    <scope>NUCLEOTIDE SEQUENCE</scope>
    <source>
        <strain evidence="2">KCTC 42650</strain>
    </source>
</reference>
<gene>
    <name evidence="2" type="ORF">GCM10017056_15040</name>
</gene>
<feature type="chain" id="PRO_5035226029" evidence="1">
    <location>
        <begin position="21"/>
        <end position="124"/>
    </location>
</feature>
<dbReference type="AlphaFoldDB" id="A0A8J3GWS5"/>
<name>A0A8J3GWS5_9RHOB</name>
<evidence type="ECO:0000313" key="3">
    <source>
        <dbReference type="Proteomes" id="UP000626220"/>
    </source>
</evidence>
<accession>A0A8J3GWS5</accession>
<evidence type="ECO:0000313" key="2">
    <source>
        <dbReference type="EMBL" id="GHF44093.1"/>
    </source>
</evidence>
<reference evidence="2" key="2">
    <citation type="submission" date="2020-09" db="EMBL/GenBank/DDBJ databases">
        <authorList>
            <person name="Sun Q."/>
            <person name="Kim S."/>
        </authorList>
    </citation>
    <scope>NUCLEOTIDE SEQUENCE</scope>
    <source>
        <strain evidence="2">KCTC 42650</strain>
    </source>
</reference>
<evidence type="ECO:0000256" key="1">
    <source>
        <dbReference type="SAM" id="SignalP"/>
    </source>
</evidence>
<comment type="caution">
    <text evidence="2">The sequence shown here is derived from an EMBL/GenBank/DDBJ whole genome shotgun (WGS) entry which is preliminary data.</text>
</comment>
<proteinExistence type="predicted"/>
<feature type="signal peptide" evidence="1">
    <location>
        <begin position="1"/>
        <end position="20"/>
    </location>
</feature>
<dbReference type="RefSeq" id="WP_189679409.1">
    <property type="nucleotide sequence ID" value="NZ_BNCJ01000002.1"/>
</dbReference>
<dbReference type="Proteomes" id="UP000626220">
    <property type="component" value="Unassembled WGS sequence"/>
</dbReference>